<comment type="caution">
    <text evidence="2">The sequence shown here is derived from an EMBL/GenBank/DDBJ whole genome shotgun (WGS) entry which is preliminary data.</text>
</comment>
<dbReference type="PANTHER" id="PTHR11614">
    <property type="entry name" value="PHOSPHOLIPASE-RELATED"/>
    <property type="match status" value="1"/>
</dbReference>
<dbReference type="SUPFAM" id="SSF53474">
    <property type="entry name" value="alpha/beta-Hydrolases"/>
    <property type="match status" value="1"/>
</dbReference>
<keyword evidence="3" id="KW-1185">Reference proteome</keyword>
<feature type="domain" description="Serine aminopeptidase S33" evidence="1">
    <location>
        <begin position="27"/>
        <end position="133"/>
    </location>
</feature>
<evidence type="ECO:0000313" key="2">
    <source>
        <dbReference type="EMBL" id="RVW10377.1"/>
    </source>
</evidence>
<dbReference type="GO" id="GO:0016787">
    <property type="term" value="F:hydrolase activity"/>
    <property type="evidence" value="ECO:0007669"/>
    <property type="project" value="UniProtKB-KW"/>
</dbReference>
<name>A0A3S3EBU9_9NOCA</name>
<organism evidence="2 3">
    <name type="scientific">Prescottella agglutinans</name>
    <dbReference type="NCBI Taxonomy" id="1644129"/>
    <lineage>
        <taxon>Bacteria</taxon>
        <taxon>Bacillati</taxon>
        <taxon>Actinomycetota</taxon>
        <taxon>Actinomycetes</taxon>
        <taxon>Mycobacteriales</taxon>
        <taxon>Nocardiaceae</taxon>
        <taxon>Prescottella</taxon>
    </lineage>
</organism>
<evidence type="ECO:0000259" key="1">
    <source>
        <dbReference type="Pfam" id="PF12146"/>
    </source>
</evidence>
<dbReference type="RefSeq" id="WP_127914798.1">
    <property type="nucleotide sequence ID" value="NZ_RKLP01000002.1"/>
</dbReference>
<reference evidence="2 3" key="1">
    <citation type="submission" date="2018-11" db="EMBL/GenBank/DDBJ databases">
        <title>Rhodococcus spongicola sp. nov. and Rhodococcus xishaensis sp. nov. from marine sponges.</title>
        <authorList>
            <person name="Li L."/>
            <person name="Lin H.W."/>
        </authorList>
    </citation>
    <scope>NUCLEOTIDE SEQUENCE [LARGE SCALE GENOMIC DNA]</scope>
    <source>
        <strain evidence="2 3">CCTCC AB2014297</strain>
    </source>
</reference>
<dbReference type="Gene3D" id="3.40.50.1820">
    <property type="entry name" value="alpha/beta hydrolase"/>
    <property type="match status" value="2"/>
</dbReference>
<proteinExistence type="predicted"/>
<dbReference type="Proteomes" id="UP000286208">
    <property type="component" value="Unassembled WGS sequence"/>
</dbReference>
<accession>A0A3S3EBU9</accession>
<gene>
    <name evidence="2" type="ORF">EGT67_04135</name>
</gene>
<dbReference type="InterPro" id="IPR029058">
    <property type="entry name" value="AB_hydrolase_fold"/>
</dbReference>
<dbReference type="InterPro" id="IPR022742">
    <property type="entry name" value="Hydrolase_4"/>
</dbReference>
<dbReference type="Pfam" id="PF12146">
    <property type="entry name" value="Hydrolase_4"/>
    <property type="match status" value="1"/>
</dbReference>
<evidence type="ECO:0000313" key="3">
    <source>
        <dbReference type="Proteomes" id="UP000286208"/>
    </source>
</evidence>
<dbReference type="AlphaFoldDB" id="A0A3S3EBU9"/>
<protein>
    <submittedName>
        <fullName evidence="2">Alpha/beta fold hydrolase</fullName>
    </submittedName>
</protein>
<dbReference type="OrthoDB" id="9806902at2"/>
<keyword evidence="2" id="KW-0378">Hydrolase</keyword>
<dbReference type="EMBL" id="RKLP01000002">
    <property type="protein sequence ID" value="RVW10377.1"/>
    <property type="molecule type" value="Genomic_DNA"/>
</dbReference>
<sequence>MPFFAGATGQIHYRRWPLASTEGRALPRAGVVFLHGMGQHTGHYHRFAAGLAAHDIEMWGIDQAGHGLSEGTPGAPGALTDLADDAARITEIAAGDRPGLPLVLMGHSLGAAVSVTLLRRGLAPFHAAVLCGTPKSVVRQEETADFADPGFPVLAIHGVDDRLAPIDGVRTWTAGLAGVTLREYPDTGHDLLHEKSHRTVTNDVADFVRGATVS</sequence>
<dbReference type="InterPro" id="IPR051044">
    <property type="entry name" value="MAG_DAG_Lipase"/>
</dbReference>